<dbReference type="RefSeq" id="WP_338180492.1">
    <property type="nucleotide sequence ID" value="NZ_JAEKNQ010000044.1"/>
</dbReference>
<reference evidence="2 3" key="1">
    <citation type="submission" date="2020-10" db="EMBL/GenBank/DDBJ databases">
        <title>Ca. Dormibacterota MAGs.</title>
        <authorList>
            <person name="Montgomery K."/>
        </authorList>
    </citation>
    <scope>NUCLEOTIDE SEQUENCE [LARGE SCALE GENOMIC DNA]</scope>
    <source>
        <strain evidence="2">SC8811_S16_3</strain>
    </source>
</reference>
<dbReference type="InterPro" id="IPR037523">
    <property type="entry name" value="VOC_core"/>
</dbReference>
<dbReference type="Pfam" id="PF18029">
    <property type="entry name" value="Glyoxalase_6"/>
    <property type="match status" value="1"/>
</dbReference>
<sequence length="135" mass="14493">MTNSAQPAYRTGKICYLEIPAGDISRSADFYHRAFGWSIRRDDGGRVAFDDTVGEVSGMWVLGRPAATEPGLMVSVMVASARAAVAAISAAGGEIVRPVDENARERVAWFRDPAGNVLGIYEQPGLAEAERTPDH</sequence>
<dbReference type="PANTHER" id="PTHR33993">
    <property type="entry name" value="GLYOXALASE-RELATED"/>
    <property type="match status" value="1"/>
</dbReference>
<evidence type="ECO:0000313" key="2">
    <source>
        <dbReference type="EMBL" id="MBJ7603834.1"/>
    </source>
</evidence>
<dbReference type="SUPFAM" id="SSF54593">
    <property type="entry name" value="Glyoxalase/Bleomycin resistance protein/Dihydroxybiphenyl dioxygenase"/>
    <property type="match status" value="1"/>
</dbReference>
<dbReference type="EMBL" id="JAEKNQ010000044">
    <property type="protein sequence ID" value="MBJ7603834.1"/>
    <property type="molecule type" value="Genomic_DNA"/>
</dbReference>
<protein>
    <submittedName>
        <fullName evidence="2">VOC family protein</fullName>
    </submittedName>
</protein>
<accession>A0A934KCA2</accession>
<dbReference type="Gene3D" id="3.10.180.10">
    <property type="entry name" value="2,3-Dihydroxybiphenyl 1,2-Dioxygenase, domain 1"/>
    <property type="match status" value="1"/>
</dbReference>
<evidence type="ECO:0000313" key="3">
    <source>
        <dbReference type="Proteomes" id="UP000620075"/>
    </source>
</evidence>
<evidence type="ECO:0000259" key="1">
    <source>
        <dbReference type="PROSITE" id="PS51819"/>
    </source>
</evidence>
<feature type="domain" description="VOC" evidence="1">
    <location>
        <begin position="13"/>
        <end position="123"/>
    </location>
</feature>
<dbReference type="InterPro" id="IPR029068">
    <property type="entry name" value="Glyas_Bleomycin-R_OHBP_Dase"/>
</dbReference>
<dbReference type="AlphaFoldDB" id="A0A934KCA2"/>
<comment type="caution">
    <text evidence="2">The sequence shown here is derived from an EMBL/GenBank/DDBJ whole genome shotgun (WGS) entry which is preliminary data.</text>
</comment>
<organism evidence="2 3">
    <name type="scientific">Candidatus Dormiibacter inghamiae</name>
    <dbReference type="NCBI Taxonomy" id="3127013"/>
    <lineage>
        <taxon>Bacteria</taxon>
        <taxon>Bacillati</taxon>
        <taxon>Candidatus Dormiibacterota</taxon>
        <taxon>Candidatus Dormibacteria</taxon>
        <taxon>Candidatus Dormibacterales</taxon>
        <taxon>Candidatus Dormibacteraceae</taxon>
        <taxon>Candidatus Dormiibacter</taxon>
    </lineage>
</organism>
<dbReference type="InterPro" id="IPR041581">
    <property type="entry name" value="Glyoxalase_6"/>
</dbReference>
<dbReference type="PROSITE" id="PS51819">
    <property type="entry name" value="VOC"/>
    <property type="match status" value="1"/>
</dbReference>
<proteinExistence type="predicted"/>
<gene>
    <name evidence="2" type="ORF">JF888_11670</name>
</gene>
<dbReference type="Proteomes" id="UP000620075">
    <property type="component" value="Unassembled WGS sequence"/>
</dbReference>
<dbReference type="InterPro" id="IPR052164">
    <property type="entry name" value="Anthracycline_SecMetBiosynth"/>
</dbReference>
<name>A0A934KCA2_9BACT</name>